<comment type="caution">
    <text evidence="1">The sequence shown here is derived from an EMBL/GenBank/DDBJ whole genome shotgun (WGS) entry which is preliminary data.</text>
</comment>
<dbReference type="EMBL" id="SSHJ02000006">
    <property type="protein sequence ID" value="MFN0256018.1"/>
    <property type="molecule type" value="Genomic_DNA"/>
</dbReference>
<gene>
    <name evidence="1" type="ORF">E6A44_010575</name>
</gene>
<dbReference type="RefSeq" id="WP_138723124.1">
    <property type="nucleotide sequence ID" value="NZ_SSHJ02000006.1"/>
</dbReference>
<organism evidence="1 2">
    <name type="scientific">Pedobacter ureilyticus</name>
    <dbReference type="NCBI Taxonomy" id="1393051"/>
    <lineage>
        <taxon>Bacteria</taxon>
        <taxon>Pseudomonadati</taxon>
        <taxon>Bacteroidota</taxon>
        <taxon>Sphingobacteriia</taxon>
        <taxon>Sphingobacteriales</taxon>
        <taxon>Sphingobacteriaceae</taxon>
        <taxon>Pedobacter</taxon>
    </lineage>
</organism>
<evidence type="ECO:0000313" key="1">
    <source>
        <dbReference type="EMBL" id="MFN0256018.1"/>
    </source>
</evidence>
<name>A0ABW9J649_9SPHI</name>
<sequence length="144" mass="16759">MITFEKLLLLLNTTSISEVKDYFTKDGFILQSCSKENWMWVKPIRTDKAEVISLMQLDGAYKSVNYLFSEESRLSDIQKDATANFGFVLIEDEEEIIMRTAEFQLRLKKDEFPPFTSYSLKLHRRNKQRKAELIEVSISPPPGV</sequence>
<evidence type="ECO:0000313" key="2">
    <source>
        <dbReference type="Proteomes" id="UP001517247"/>
    </source>
</evidence>
<proteinExistence type="predicted"/>
<accession>A0ABW9J649</accession>
<protein>
    <submittedName>
        <fullName evidence="1">Uncharacterized protein</fullName>
    </submittedName>
</protein>
<dbReference type="Proteomes" id="UP001517247">
    <property type="component" value="Unassembled WGS sequence"/>
</dbReference>
<keyword evidence="2" id="KW-1185">Reference proteome</keyword>
<reference evidence="1 2" key="1">
    <citation type="submission" date="2024-12" db="EMBL/GenBank/DDBJ databases">
        <authorList>
            <person name="Hu S."/>
        </authorList>
    </citation>
    <scope>NUCLEOTIDE SEQUENCE [LARGE SCALE GENOMIC DNA]</scope>
    <source>
        <strain evidence="1 2">THG-T11</strain>
    </source>
</reference>